<evidence type="ECO:0000256" key="4">
    <source>
        <dbReference type="ARBA" id="ARBA00022519"/>
    </source>
</evidence>
<comment type="caution">
    <text evidence="9">Lacks conserved residue(s) required for the propagation of feature annotation.</text>
</comment>
<comment type="function">
    <text evidence="9">Part of the tripartite ATP-independent periplasmic (TRAP) transport system.</text>
</comment>
<evidence type="ECO:0000256" key="1">
    <source>
        <dbReference type="ARBA" id="ARBA00004429"/>
    </source>
</evidence>
<evidence type="ECO:0000256" key="2">
    <source>
        <dbReference type="ARBA" id="ARBA00022448"/>
    </source>
</evidence>
<dbReference type="Pfam" id="PF04290">
    <property type="entry name" value="DctQ"/>
    <property type="match status" value="1"/>
</dbReference>
<evidence type="ECO:0000256" key="5">
    <source>
        <dbReference type="ARBA" id="ARBA00022692"/>
    </source>
</evidence>
<evidence type="ECO:0000256" key="9">
    <source>
        <dbReference type="RuleBase" id="RU369079"/>
    </source>
</evidence>
<proteinExistence type="inferred from homology"/>
<sequence>MGTGYRRQPAIGVRSLLRTGRGVEGVLTYSSGITGQRPGDASDQGIRHPGARVNVQHFLLRIDAISVWVGKAAAWLIIGLMTLVCVEVFKRYIMNMPTAWIFDASNMLYGTLFMLAGAYGLAQNAHVRGDFLYSSLRPRIQAGLDLVLYILFFLPGVAALVYAGYDYAALSWRIGEHSTVTAEGPPIYYFKTVIPVAGVLVMLQGLAEIARCIVCLRTGEWPSRLRDVEEIDVVAEQLEHSEHVDAETREAAIERAQDIEKAARQRGMGGDMQT</sequence>
<evidence type="ECO:0000256" key="7">
    <source>
        <dbReference type="ARBA" id="ARBA00023136"/>
    </source>
</evidence>
<reference evidence="11" key="1">
    <citation type="submission" date="2020-09" db="EMBL/GenBank/DDBJ databases">
        <title>Rhizobia associated with sainfoin plants.</title>
        <authorList>
            <person name="Asharfi S."/>
            <person name="Kuzmanovic N."/>
            <person name="Bunk B."/>
            <person name="Sproeer C."/>
            <person name="Becker M."/>
            <person name="Thuenen T."/>
        </authorList>
    </citation>
    <scope>NUCLEOTIDE SEQUENCE</scope>
    <source>
        <strain evidence="11">OM4</strain>
    </source>
</reference>
<dbReference type="InterPro" id="IPR007387">
    <property type="entry name" value="TRAP_DctQ"/>
</dbReference>
<comment type="similarity">
    <text evidence="8 9">Belongs to the TRAP transporter small permease family.</text>
</comment>
<keyword evidence="2 9" id="KW-0813">Transport</keyword>
<accession>A0ABY5R1R1</accession>
<protein>
    <recommendedName>
        <fullName evidence="9">TRAP transporter small permease protein</fullName>
    </recommendedName>
</protein>
<feature type="transmembrane region" description="Helical" evidence="9">
    <location>
        <begin position="107"/>
        <end position="126"/>
    </location>
</feature>
<keyword evidence="5 9" id="KW-0812">Transmembrane</keyword>
<dbReference type="PANTHER" id="PTHR35011:SF4">
    <property type="entry name" value="SLL1102 PROTEIN"/>
    <property type="match status" value="1"/>
</dbReference>
<keyword evidence="4 9" id="KW-0997">Cell inner membrane</keyword>
<comment type="subcellular location">
    <subcellularLocation>
        <location evidence="1 9">Cell inner membrane</location>
        <topology evidence="1 9">Multi-pass membrane protein</topology>
    </subcellularLocation>
</comment>
<dbReference type="Proteomes" id="UP001058098">
    <property type="component" value="Chromosome"/>
</dbReference>
<evidence type="ECO:0000313" key="12">
    <source>
        <dbReference type="Proteomes" id="UP001058098"/>
    </source>
</evidence>
<dbReference type="EMBL" id="CP062229">
    <property type="protein sequence ID" value="UVC17208.1"/>
    <property type="molecule type" value="Genomic_DNA"/>
</dbReference>
<name>A0ABY5R1R1_9HYPH</name>
<organism evidence="11 12">
    <name type="scientific">Mesorhizobium onobrychidis</name>
    <dbReference type="NCBI Taxonomy" id="2775404"/>
    <lineage>
        <taxon>Bacteria</taxon>
        <taxon>Pseudomonadati</taxon>
        <taxon>Pseudomonadota</taxon>
        <taxon>Alphaproteobacteria</taxon>
        <taxon>Hyphomicrobiales</taxon>
        <taxon>Phyllobacteriaceae</taxon>
        <taxon>Mesorhizobium</taxon>
    </lineage>
</organism>
<dbReference type="InterPro" id="IPR055348">
    <property type="entry name" value="DctQ"/>
</dbReference>
<gene>
    <name evidence="11" type="ORF">IHQ72_08855</name>
</gene>
<keyword evidence="3" id="KW-1003">Cell membrane</keyword>
<feature type="domain" description="Tripartite ATP-independent periplasmic transporters DctQ component" evidence="10">
    <location>
        <begin position="80"/>
        <end position="213"/>
    </location>
</feature>
<dbReference type="PANTHER" id="PTHR35011">
    <property type="entry name" value="2,3-DIKETO-L-GULONATE TRAP TRANSPORTER SMALL PERMEASE PROTEIN YIAM"/>
    <property type="match status" value="1"/>
</dbReference>
<evidence type="ECO:0000256" key="3">
    <source>
        <dbReference type="ARBA" id="ARBA00022475"/>
    </source>
</evidence>
<keyword evidence="12" id="KW-1185">Reference proteome</keyword>
<evidence type="ECO:0000259" key="10">
    <source>
        <dbReference type="Pfam" id="PF04290"/>
    </source>
</evidence>
<evidence type="ECO:0000256" key="6">
    <source>
        <dbReference type="ARBA" id="ARBA00022989"/>
    </source>
</evidence>
<comment type="subunit">
    <text evidence="9">The complex comprises the extracytoplasmic solute receptor protein and the two transmembrane proteins.</text>
</comment>
<feature type="transmembrane region" description="Helical" evidence="9">
    <location>
        <begin position="146"/>
        <end position="165"/>
    </location>
</feature>
<evidence type="ECO:0000256" key="8">
    <source>
        <dbReference type="ARBA" id="ARBA00038436"/>
    </source>
</evidence>
<keyword evidence="7 9" id="KW-0472">Membrane</keyword>
<feature type="transmembrane region" description="Helical" evidence="9">
    <location>
        <begin position="65"/>
        <end position="86"/>
    </location>
</feature>
<keyword evidence="6 9" id="KW-1133">Transmembrane helix</keyword>
<evidence type="ECO:0000313" key="11">
    <source>
        <dbReference type="EMBL" id="UVC17208.1"/>
    </source>
</evidence>